<dbReference type="RefSeq" id="WP_002484113.1">
    <property type="nucleotide sequence ID" value="NZ_CAXOQR010000034.1"/>
</dbReference>
<dbReference type="GO" id="GO:0008898">
    <property type="term" value="F:S-adenosylmethionine-homocysteine S-methyltransferase activity"/>
    <property type="evidence" value="ECO:0007669"/>
    <property type="project" value="TreeGrafter"/>
</dbReference>
<dbReference type="PANTHER" id="PTHR46015">
    <property type="entry name" value="ZGC:172121"/>
    <property type="match status" value="1"/>
</dbReference>
<dbReference type="AlphaFoldDB" id="A0A380HSD6"/>
<evidence type="ECO:0000256" key="3">
    <source>
        <dbReference type="ARBA" id="ARBA00022723"/>
    </source>
</evidence>
<evidence type="ECO:0000256" key="4">
    <source>
        <dbReference type="ARBA" id="ARBA00022833"/>
    </source>
</evidence>
<dbReference type="PANTHER" id="PTHR46015:SF1">
    <property type="entry name" value="HOMOCYSTEINE S-METHYLTRANSFERASE-LIKE ISOFORM 1"/>
    <property type="match status" value="1"/>
</dbReference>
<dbReference type="NCBIfam" id="NF007020">
    <property type="entry name" value="PRK09485.1"/>
    <property type="match status" value="1"/>
</dbReference>
<evidence type="ECO:0000259" key="7">
    <source>
        <dbReference type="PROSITE" id="PS50970"/>
    </source>
</evidence>
<dbReference type="GO" id="GO:0009086">
    <property type="term" value="P:methionine biosynthetic process"/>
    <property type="evidence" value="ECO:0007669"/>
    <property type="project" value="InterPro"/>
</dbReference>
<dbReference type="GO" id="GO:0008270">
    <property type="term" value="F:zinc ion binding"/>
    <property type="evidence" value="ECO:0007669"/>
    <property type="project" value="InterPro"/>
</dbReference>
<organism evidence="8 9">
    <name type="scientific">Staphylococcus saprophyticus</name>
    <dbReference type="NCBI Taxonomy" id="29385"/>
    <lineage>
        <taxon>Bacteria</taxon>
        <taxon>Bacillati</taxon>
        <taxon>Bacillota</taxon>
        <taxon>Bacilli</taxon>
        <taxon>Bacillales</taxon>
        <taxon>Staphylococcaceae</taxon>
        <taxon>Staphylococcus</taxon>
    </lineage>
</organism>
<keyword evidence="2 6" id="KW-0808">Transferase</keyword>
<feature type="binding site" evidence="6">
    <location>
        <position position="284"/>
    </location>
    <ligand>
        <name>Zn(2+)</name>
        <dbReference type="ChEBI" id="CHEBI:29105"/>
    </ligand>
</feature>
<dbReference type="Gene3D" id="3.20.20.330">
    <property type="entry name" value="Homocysteine-binding-like domain"/>
    <property type="match status" value="1"/>
</dbReference>
<protein>
    <submittedName>
        <fullName evidence="8">Homocysteine methyltransferase</fullName>
        <ecNumber evidence="8">2.1.1.10</ecNumber>
    </submittedName>
</protein>
<keyword evidence="4 5" id="KW-0862">Zinc</keyword>
<dbReference type="InterPro" id="IPR017226">
    <property type="entry name" value="BHMT-like"/>
</dbReference>
<dbReference type="SUPFAM" id="SSF82282">
    <property type="entry name" value="Homocysteine S-methyltransferase"/>
    <property type="match status" value="1"/>
</dbReference>
<gene>
    <name evidence="8" type="primary">mmuM</name>
    <name evidence="8" type="ORF">NCTC7688_02449</name>
</gene>
<accession>A0A380HSD6</accession>
<dbReference type="GO" id="GO:0033528">
    <property type="term" value="P:S-methylmethionine cycle"/>
    <property type="evidence" value="ECO:0007669"/>
    <property type="project" value="TreeGrafter"/>
</dbReference>
<comment type="cofactor">
    <cofactor evidence="5">
        <name>Zn(2+)</name>
        <dbReference type="ChEBI" id="CHEBI:29105"/>
    </cofactor>
    <text evidence="5">Binds 1 zinc ion per subunit.</text>
</comment>
<feature type="binding site" evidence="5 6">
    <location>
        <position position="218"/>
    </location>
    <ligand>
        <name>Zn(2+)</name>
        <dbReference type="ChEBI" id="CHEBI:29105"/>
    </ligand>
</feature>
<proteinExistence type="predicted"/>
<reference evidence="8 9" key="1">
    <citation type="submission" date="2018-06" db="EMBL/GenBank/DDBJ databases">
        <authorList>
            <consortium name="Pathogen Informatics"/>
            <person name="Doyle S."/>
        </authorList>
    </citation>
    <scope>NUCLEOTIDE SEQUENCE [LARGE SCALE GENOMIC DNA]</scope>
    <source>
        <strain evidence="8 9">NCTC7688</strain>
    </source>
</reference>
<dbReference type="InterPro" id="IPR051486">
    <property type="entry name" value="Hcy_S-methyltransferase"/>
</dbReference>
<dbReference type="EC" id="2.1.1.10" evidence="8"/>
<dbReference type="InterPro" id="IPR036589">
    <property type="entry name" value="HCY_dom_sf"/>
</dbReference>
<evidence type="ECO:0000256" key="6">
    <source>
        <dbReference type="PROSITE-ProRule" id="PRU00333"/>
    </source>
</evidence>
<evidence type="ECO:0000256" key="1">
    <source>
        <dbReference type="ARBA" id="ARBA00022603"/>
    </source>
</evidence>
<dbReference type="PROSITE" id="PS50970">
    <property type="entry name" value="HCY"/>
    <property type="match status" value="1"/>
</dbReference>
<keyword evidence="1 6" id="KW-0489">Methyltransferase</keyword>
<dbReference type="InterPro" id="IPR003726">
    <property type="entry name" value="HCY_dom"/>
</dbReference>
<dbReference type="EMBL" id="UHED01000001">
    <property type="protein sequence ID" value="SUM84378.1"/>
    <property type="molecule type" value="Genomic_DNA"/>
</dbReference>
<dbReference type="Proteomes" id="UP000254707">
    <property type="component" value="Unassembled WGS sequence"/>
</dbReference>
<sequence length="301" mass="33270">MRLLEKLKAQSPLVLDGGLATTLEQAGCSLKTSLWSSEVLKNNPTQIKQAHQAFTDVGADILLTSTYQASYQTFSDIGMKATEIDQLYNTAVNQIMEATTDTQVIVGSLGPYGAYLSDGSEYTGAYDLSKEDYFQFHKTRIEALVKRGINDFVFETVPNFEEIKAIVEYIVPHYTNQTFWLSVTVNEDGDLSDDTEFEKLCAYIKQYAERIPVFGINCSSVAGINKAISKGLKNVPQTIALYPNGGAQYNAVEKEWESVGNQGLIVEQIPDWLDQGVKIIGGCCQTTPENIKSIKEAIETQ</sequence>
<evidence type="ECO:0000256" key="5">
    <source>
        <dbReference type="PIRSR" id="PIRSR037505-2"/>
    </source>
</evidence>
<dbReference type="PIRSF" id="PIRSF037505">
    <property type="entry name" value="Betaine_HMT"/>
    <property type="match status" value="1"/>
</dbReference>
<feature type="domain" description="Hcy-binding" evidence="7">
    <location>
        <begin position="1"/>
        <end position="298"/>
    </location>
</feature>
<feature type="binding site" evidence="6">
    <location>
        <position position="283"/>
    </location>
    <ligand>
        <name>Zn(2+)</name>
        <dbReference type="ChEBI" id="CHEBI:29105"/>
    </ligand>
</feature>
<evidence type="ECO:0000313" key="8">
    <source>
        <dbReference type="EMBL" id="SUM84378.1"/>
    </source>
</evidence>
<dbReference type="GO" id="GO:0032259">
    <property type="term" value="P:methylation"/>
    <property type="evidence" value="ECO:0007669"/>
    <property type="project" value="UniProtKB-KW"/>
</dbReference>
<evidence type="ECO:0000256" key="2">
    <source>
        <dbReference type="ARBA" id="ARBA00022679"/>
    </source>
</evidence>
<evidence type="ECO:0000313" key="9">
    <source>
        <dbReference type="Proteomes" id="UP000254707"/>
    </source>
</evidence>
<keyword evidence="3 5" id="KW-0479">Metal-binding</keyword>
<dbReference type="Pfam" id="PF02574">
    <property type="entry name" value="S-methyl_trans"/>
    <property type="match status" value="1"/>
</dbReference>
<name>A0A380HSD6_STASA</name>